<protein>
    <recommendedName>
        <fullName evidence="3">AAA+ ATPase domain-containing protein</fullName>
    </recommendedName>
</protein>
<dbReference type="PROSITE" id="PS00675">
    <property type="entry name" value="SIGMA54_INTERACT_1"/>
    <property type="match status" value="1"/>
</dbReference>
<dbReference type="Proteomes" id="UP001342314">
    <property type="component" value="Unassembled WGS sequence"/>
</dbReference>
<dbReference type="EMBL" id="BQKY01000014">
    <property type="protein sequence ID" value="GJN93579.1"/>
    <property type="molecule type" value="Genomic_DNA"/>
</dbReference>
<dbReference type="InterPro" id="IPR011704">
    <property type="entry name" value="ATPase_dyneun-rel_AAA"/>
</dbReference>
<dbReference type="GO" id="GO:0030687">
    <property type="term" value="C:preribosome, large subunit precursor"/>
    <property type="evidence" value="ECO:0007669"/>
    <property type="project" value="TreeGrafter"/>
</dbReference>
<dbReference type="InterPro" id="IPR027417">
    <property type="entry name" value="P-loop_NTPase"/>
</dbReference>
<dbReference type="Gene3D" id="3.40.50.300">
    <property type="entry name" value="P-loop containing nucleotide triphosphate hydrolases"/>
    <property type="match status" value="1"/>
</dbReference>
<keyword evidence="2" id="KW-0067">ATP-binding</keyword>
<dbReference type="GO" id="GO:0005634">
    <property type="term" value="C:nucleus"/>
    <property type="evidence" value="ECO:0007669"/>
    <property type="project" value="TreeGrafter"/>
</dbReference>
<accession>A0AAV5GSV7</accession>
<dbReference type="InterPro" id="IPR025662">
    <property type="entry name" value="Sigma_54_int_dom_ATP-bd_1"/>
</dbReference>
<keyword evidence="1" id="KW-0547">Nucleotide-binding</keyword>
<comment type="caution">
    <text evidence="4">The sequence shown here is derived from an EMBL/GenBank/DDBJ whole genome shotgun (WGS) entry which is preliminary data.</text>
</comment>
<evidence type="ECO:0000313" key="5">
    <source>
        <dbReference type="Proteomes" id="UP001342314"/>
    </source>
</evidence>
<keyword evidence="5" id="KW-1185">Reference proteome</keyword>
<feature type="domain" description="AAA+ ATPase" evidence="3">
    <location>
        <begin position="148"/>
        <end position="332"/>
    </location>
</feature>
<dbReference type="GO" id="GO:0000027">
    <property type="term" value="P:ribosomal large subunit assembly"/>
    <property type="evidence" value="ECO:0007669"/>
    <property type="project" value="TreeGrafter"/>
</dbReference>
<gene>
    <name evidence="4" type="ORF">Rhopal_006636-T1</name>
</gene>
<evidence type="ECO:0000256" key="1">
    <source>
        <dbReference type="ARBA" id="ARBA00022741"/>
    </source>
</evidence>
<dbReference type="PANTHER" id="PTHR48103">
    <property type="entry name" value="MIDASIN-RELATED"/>
    <property type="match status" value="1"/>
</dbReference>
<name>A0AAV5GSV7_9BASI</name>
<dbReference type="GO" id="GO:0016887">
    <property type="term" value="F:ATP hydrolysis activity"/>
    <property type="evidence" value="ECO:0007669"/>
    <property type="project" value="InterPro"/>
</dbReference>
<dbReference type="Pfam" id="PF07728">
    <property type="entry name" value="AAA_5"/>
    <property type="match status" value="1"/>
</dbReference>
<organism evidence="4 5">
    <name type="scientific">Rhodotorula paludigena</name>
    <dbReference type="NCBI Taxonomy" id="86838"/>
    <lineage>
        <taxon>Eukaryota</taxon>
        <taxon>Fungi</taxon>
        <taxon>Dikarya</taxon>
        <taxon>Basidiomycota</taxon>
        <taxon>Pucciniomycotina</taxon>
        <taxon>Microbotryomycetes</taxon>
        <taxon>Sporidiobolales</taxon>
        <taxon>Sporidiobolaceae</taxon>
        <taxon>Rhodotorula</taxon>
    </lineage>
</organism>
<dbReference type="SMART" id="SM00382">
    <property type="entry name" value="AAA"/>
    <property type="match status" value="1"/>
</dbReference>
<dbReference type="GO" id="GO:0000055">
    <property type="term" value="P:ribosomal large subunit export from nucleus"/>
    <property type="evidence" value="ECO:0007669"/>
    <property type="project" value="TreeGrafter"/>
</dbReference>
<dbReference type="InterPro" id="IPR003593">
    <property type="entry name" value="AAA+_ATPase"/>
</dbReference>
<dbReference type="AlphaFoldDB" id="A0AAV5GSV7"/>
<evidence type="ECO:0000259" key="3">
    <source>
        <dbReference type="SMART" id="SM00382"/>
    </source>
</evidence>
<proteinExistence type="predicted"/>
<dbReference type="SUPFAM" id="SSF52540">
    <property type="entry name" value="P-loop containing nucleoside triphosphate hydrolases"/>
    <property type="match status" value="1"/>
</dbReference>
<dbReference type="Pfam" id="PF17867">
    <property type="entry name" value="AAA_lid_7"/>
    <property type="match status" value="1"/>
</dbReference>
<sequence length="343" mass="37987">MLLATQNPPGLYGGRKLKTILERRCRIASLHAEKTVNVFVELQRRRQAGRMFKQKQAFATLRDLFRCGSRGPVATVQQLAEDGSMLLVERARRADDKQTVKEVLEDVLKVKIDEKGRYDFAPARRRTRLDLRTAMRRLYFLIAASLQRHEPVLLVGETGAGKTSVYQALAHALTRQLHIVSCHQNTEVADLLGGQRPLRNRTALQAGLRNKAVALLAAAGKAAPTDAEGDFEDVAALVEAHAAETKDAAAKALATRMRSTTARYEWRDDRAASLADDSVLERLNSVLEPSRTLVSTVEILAIMNPGGDFGKKELSPALRNRFTEIWFPAVGDPIDLLHIIGSH</sequence>
<evidence type="ECO:0000256" key="2">
    <source>
        <dbReference type="ARBA" id="ARBA00022840"/>
    </source>
</evidence>
<reference evidence="4 5" key="1">
    <citation type="submission" date="2021-12" db="EMBL/GenBank/DDBJ databases">
        <title>High titer production of polyol ester of fatty acids by Rhodotorula paludigena BS15 towards product separation-free biomass refinery.</title>
        <authorList>
            <person name="Mano J."/>
            <person name="Ono H."/>
            <person name="Tanaka T."/>
            <person name="Naito K."/>
            <person name="Sushida H."/>
            <person name="Ike M."/>
            <person name="Tokuyasu K."/>
            <person name="Kitaoka M."/>
        </authorList>
    </citation>
    <scope>NUCLEOTIDE SEQUENCE [LARGE SCALE GENOMIC DNA]</scope>
    <source>
        <strain evidence="4 5">BS15</strain>
    </source>
</reference>
<dbReference type="GO" id="GO:0005524">
    <property type="term" value="F:ATP binding"/>
    <property type="evidence" value="ECO:0007669"/>
    <property type="project" value="UniProtKB-KW"/>
</dbReference>
<dbReference type="PANTHER" id="PTHR48103:SF2">
    <property type="entry name" value="MIDASIN"/>
    <property type="match status" value="1"/>
</dbReference>
<dbReference type="InterPro" id="IPR040848">
    <property type="entry name" value="AAA_lid_7"/>
</dbReference>
<evidence type="ECO:0000313" key="4">
    <source>
        <dbReference type="EMBL" id="GJN93579.1"/>
    </source>
</evidence>